<evidence type="ECO:0000313" key="1">
    <source>
        <dbReference type="EMBL" id="QNS14568.1"/>
    </source>
</evidence>
<gene>
    <name evidence="1" type="ORF">ICJ55_07320</name>
</gene>
<evidence type="ECO:0000313" key="2">
    <source>
        <dbReference type="Proteomes" id="UP000576260"/>
    </source>
</evidence>
<accession>A0A7H1C0R3</accession>
<dbReference type="RefSeq" id="WP_188156215.1">
    <property type="nucleotide sequence ID" value="NZ_CP061280.1"/>
</dbReference>
<sequence length="117" mass="13331">MLGITSFRKEYEKVVRTEGQYVNGEWIEGDESILPFSATIQPLAMDKLSPQLQGRHISSAIKIYTQDLLNVAGENLMNGDKVIFEGKPYVIVNRATYHSGVLEHYRYQAIRVNDEPE</sequence>
<reference evidence="1 2" key="1">
    <citation type="submission" date="2020-09" db="EMBL/GenBank/DDBJ databases">
        <title>Mannheimia bovis sp.nov., isolated from a cow.</title>
        <authorList>
            <person name="Li F."/>
        </authorList>
    </citation>
    <scope>NUCLEOTIDE SEQUENCE [LARGE SCALE GENOMIC DNA]</scope>
    <source>
        <strain evidence="1 2">ZY190616</strain>
    </source>
</reference>
<dbReference type="KEGG" id="mbos:ICJ55_07320"/>
<dbReference type="Proteomes" id="UP000576260">
    <property type="component" value="Chromosome"/>
</dbReference>
<dbReference type="EMBL" id="CP061280">
    <property type="protein sequence ID" value="QNS14568.1"/>
    <property type="molecule type" value="Genomic_DNA"/>
</dbReference>
<protein>
    <submittedName>
        <fullName evidence="1">Uncharacterized protein</fullName>
    </submittedName>
</protein>
<proteinExistence type="predicted"/>
<dbReference type="AlphaFoldDB" id="A0A7H1C0R3"/>
<keyword evidence="2" id="KW-1185">Reference proteome</keyword>
<organism evidence="1 2">
    <name type="scientific">Mannheimia bovis</name>
    <dbReference type="NCBI Taxonomy" id="2770636"/>
    <lineage>
        <taxon>Bacteria</taxon>
        <taxon>Pseudomonadati</taxon>
        <taxon>Pseudomonadota</taxon>
        <taxon>Gammaproteobacteria</taxon>
        <taxon>Pasteurellales</taxon>
        <taxon>Pasteurellaceae</taxon>
        <taxon>Mannheimia</taxon>
    </lineage>
</organism>
<name>A0A7H1C0R3_9PAST</name>